<comment type="caution">
    <text evidence="3">The sequence shown here is derived from an EMBL/GenBank/DDBJ whole genome shotgun (WGS) entry which is preliminary data.</text>
</comment>
<evidence type="ECO:0000313" key="5">
    <source>
        <dbReference type="Proteomes" id="UP000261278"/>
    </source>
</evidence>
<name>A0A396ANT4_PHOVU</name>
<keyword evidence="1 3" id="KW-0808">Transferase</keyword>
<dbReference type="GO" id="GO:0016757">
    <property type="term" value="F:glycosyltransferase activity"/>
    <property type="evidence" value="ECO:0007669"/>
    <property type="project" value="TreeGrafter"/>
</dbReference>
<evidence type="ECO:0000313" key="4">
    <source>
        <dbReference type="EMBL" id="RGT93747.1"/>
    </source>
</evidence>
<evidence type="ECO:0000313" key="7">
    <source>
        <dbReference type="Proteomes" id="UP000583639"/>
    </source>
</evidence>
<dbReference type="RefSeq" id="WP_117678085.1">
    <property type="nucleotide sequence ID" value="NZ_CAXKYE010000004.1"/>
</dbReference>
<dbReference type="EMBL" id="QSSN01000009">
    <property type="protein sequence ID" value="RGL86313.1"/>
    <property type="molecule type" value="Genomic_DNA"/>
</dbReference>
<dbReference type="EMBL" id="JABDSI010000136">
    <property type="protein sequence ID" value="NMW42332.1"/>
    <property type="molecule type" value="Genomic_DNA"/>
</dbReference>
<dbReference type="Proteomes" id="UP000283833">
    <property type="component" value="Unassembled WGS sequence"/>
</dbReference>
<dbReference type="Proteomes" id="UP000583639">
    <property type="component" value="Unassembled WGS sequence"/>
</dbReference>
<proteinExistence type="predicted"/>
<reference evidence="2 7" key="2">
    <citation type="submission" date="2020-04" db="EMBL/GenBank/DDBJ databases">
        <title>A novel gut-associated lysogenic phage, Bacteroides phage BV01, alters the host transcriptome and bile acid metabolism in Bacteroides vulgatus.</title>
        <authorList>
            <person name="Campbell D.E."/>
            <person name="Ly L."/>
            <person name="Ridlon J.M."/>
            <person name="Hsiao A."/>
            <person name="Degnan P.H."/>
        </authorList>
    </citation>
    <scope>NUCLEOTIDE SEQUENCE [LARGE SCALE GENOMIC DNA]</scope>
    <source>
        <strain evidence="2 7">VPI-BV8526</strain>
    </source>
</reference>
<reference evidence="5 6" key="1">
    <citation type="submission" date="2018-08" db="EMBL/GenBank/DDBJ databases">
        <title>A genome reference for cultivated species of the human gut microbiota.</title>
        <authorList>
            <person name="Zou Y."/>
            <person name="Xue W."/>
            <person name="Luo G."/>
        </authorList>
    </citation>
    <scope>NUCLEOTIDE SEQUENCE [LARGE SCALE GENOMIC DNA]</scope>
    <source>
        <strain evidence="4 6">AF18-14</strain>
        <strain evidence="3 5">TF05-18</strain>
    </source>
</reference>
<evidence type="ECO:0000313" key="3">
    <source>
        <dbReference type="EMBL" id="RGL86313.1"/>
    </source>
</evidence>
<dbReference type="CDD" id="cd03801">
    <property type="entry name" value="GT4_PimA-like"/>
    <property type="match status" value="1"/>
</dbReference>
<dbReference type="GO" id="GO:0009103">
    <property type="term" value="P:lipopolysaccharide biosynthetic process"/>
    <property type="evidence" value="ECO:0007669"/>
    <property type="project" value="TreeGrafter"/>
</dbReference>
<sequence>MYDKNILFVTTYNPYVQKTGAHQRTRHLFNALKQTAHVDVLFFNLYDKDVPVTDSHVFMYDVDLEAGALSKLKGCVPFGQHVIALKNGRCSRIYREVIQRRKYDVVVFRYLATAVMCGVEDYADIVIDIDDIPWHNYHKMAENPSYSWIKRGYFGYKSWGIKRVASRIMKRCRLYYTANPQDCLTDNSRYLPNIPAILESQDYVSGCNKNILFVGFMAFPPNYQGVDHFINYIWKNVCRKHPDAHFYVVGKGTPEHLRKAWESYPHVHVLGFVDDLKEMYRKCSVVVSPVYSGAGTNIKVLEALAMKKICILSDFAFKGFDVHLTDGVDLLVARSDSDYTVLLDKVLSDVSACMNLAVHGYVSIRKNYTSRAVVSVIKDSLLPNC</sequence>
<dbReference type="Proteomes" id="UP000261278">
    <property type="component" value="Unassembled WGS sequence"/>
</dbReference>
<organism evidence="3 5">
    <name type="scientific">Phocaeicola vulgatus</name>
    <name type="common">Bacteroides vulgatus</name>
    <dbReference type="NCBI Taxonomy" id="821"/>
    <lineage>
        <taxon>Bacteria</taxon>
        <taxon>Pseudomonadati</taxon>
        <taxon>Bacteroidota</taxon>
        <taxon>Bacteroidia</taxon>
        <taxon>Bacteroidales</taxon>
        <taxon>Bacteroidaceae</taxon>
        <taxon>Phocaeicola</taxon>
    </lineage>
</organism>
<evidence type="ECO:0000256" key="1">
    <source>
        <dbReference type="ARBA" id="ARBA00022679"/>
    </source>
</evidence>
<dbReference type="PANTHER" id="PTHR46401">
    <property type="entry name" value="GLYCOSYLTRANSFERASE WBBK-RELATED"/>
    <property type="match status" value="1"/>
</dbReference>
<accession>A0A396ANT4</accession>
<dbReference type="PANTHER" id="PTHR46401:SF2">
    <property type="entry name" value="GLYCOSYLTRANSFERASE WBBK-RELATED"/>
    <property type="match status" value="1"/>
</dbReference>
<protein>
    <submittedName>
        <fullName evidence="2 3">Glycosyltransferase</fullName>
    </submittedName>
</protein>
<evidence type="ECO:0000313" key="6">
    <source>
        <dbReference type="Proteomes" id="UP000283833"/>
    </source>
</evidence>
<dbReference type="Pfam" id="PF13692">
    <property type="entry name" value="Glyco_trans_1_4"/>
    <property type="match status" value="1"/>
</dbReference>
<gene>
    <name evidence="4" type="ORF">DWX04_10275</name>
    <name evidence="3" type="ORF">DXC44_09100</name>
    <name evidence="2" type="ORF">HKQ55_19925</name>
</gene>
<dbReference type="SUPFAM" id="SSF53756">
    <property type="entry name" value="UDP-Glycosyltransferase/glycogen phosphorylase"/>
    <property type="match status" value="1"/>
</dbReference>
<evidence type="ECO:0000313" key="2">
    <source>
        <dbReference type="EMBL" id="NMW42332.1"/>
    </source>
</evidence>
<dbReference type="AlphaFoldDB" id="A0A396ANT4"/>
<dbReference type="EMBL" id="QRXI01000011">
    <property type="protein sequence ID" value="RGT93747.1"/>
    <property type="molecule type" value="Genomic_DNA"/>
</dbReference>
<dbReference type="Gene3D" id="3.40.50.2000">
    <property type="entry name" value="Glycogen Phosphorylase B"/>
    <property type="match status" value="1"/>
</dbReference>